<proteinExistence type="predicted"/>
<reference evidence="1 2" key="1">
    <citation type="submission" date="2024-09" db="EMBL/GenBank/DDBJ databases">
        <authorList>
            <person name="Sun Q."/>
            <person name="Mori K."/>
        </authorList>
    </citation>
    <scope>NUCLEOTIDE SEQUENCE [LARGE SCALE GENOMIC DNA]</scope>
    <source>
        <strain evidence="1 2">TISTR 2452</strain>
    </source>
</reference>
<comment type="caution">
    <text evidence="1">The sequence shown here is derived from an EMBL/GenBank/DDBJ whole genome shotgun (WGS) entry which is preliminary data.</text>
</comment>
<organism evidence="1 2">
    <name type="scientific">Paenibacillus aurantiacus</name>
    <dbReference type="NCBI Taxonomy" id="1936118"/>
    <lineage>
        <taxon>Bacteria</taxon>
        <taxon>Bacillati</taxon>
        <taxon>Bacillota</taxon>
        <taxon>Bacilli</taxon>
        <taxon>Bacillales</taxon>
        <taxon>Paenibacillaceae</taxon>
        <taxon>Paenibacillus</taxon>
    </lineage>
</organism>
<protein>
    <submittedName>
        <fullName evidence="1">Uncharacterized protein</fullName>
    </submittedName>
</protein>
<dbReference type="Proteomes" id="UP001589747">
    <property type="component" value="Unassembled WGS sequence"/>
</dbReference>
<evidence type="ECO:0000313" key="2">
    <source>
        <dbReference type="Proteomes" id="UP001589747"/>
    </source>
</evidence>
<accession>A0ABV5KZF2</accession>
<sequence>MALGHEPHLARTRFERMLSPEYPLCREDVVWMLEYIKKKMADEAPALSSLPQPVLLKSFQGYVEAAMILIKQRGGSGPEADRLRSCLQAAADGFLARPN</sequence>
<dbReference type="RefSeq" id="WP_377502017.1">
    <property type="nucleotide sequence ID" value="NZ_JBHMDO010000048.1"/>
</dbReference>
<evidence type="ECO:0000313" key="1">
    <source>
        <dbReference type="EMBL" id="MFB9330610.1"/>
    </source>
</evidence>
<gene>
    <name evidence="1" type="ORF">ACFFSY_32095</name>
</gene>
<name>A0ABV5KZF2_9BACL</name>
<keyword evidence="2" id="KW-1185">Reference proteome</keyword>
<dbReference type="EMBL" id="JBHMDO010000048">
    <property type="protein sequence ID" value="MFB9330610.1"/>
    <property type="molecule type" value="Genomic_DNA"/>
</dbReference>